<evidence type="ECO:0000313" key="1">
    <source>
        <dbReference type="EMBL" id="KAK7499412.1"/>
    </source>
</evidence>
<gene>
    <name evidence="1" type="ORF">BaRGS_00009387</name>
</gene>
<name>A0ABD0LIP3_9CAEN</name>
<comment type="caution">
    <text evidence="1">The sequence shown here is derived from an EMBL/GenBank/DDBJ whole genome shotgun (WGS) entry which is preliminary data.</text>
</comment>
<keyword evidence="2" id="KW-1185">Reference proteome</keyword>
<dbReference type="EMBL" id="JACVVK020000044">
    <property type="protein sequence ID" value="KAK7499412.1"/>
    <property type="molecule type" value="Genomic_DNA"/>
</dbReference>
<reference evidence="1 2" key="1">
    <citation type="journal article" date="2023" name="Sci. Data">
        <title>Genome assembly of the Korean intertidal mud-creeper Batillaria attramentaria.</title>
        <authorList>
            <person name="Patra A.K."/>
            <person name="Ho P.T."/>
            <person name="Jun S."/>
            <person name="Lee S.J."/>
            <person name="Kim Y."/>
            <person name="Won Y.J."/>
        </authorList>
    </citation>
    <scope>NUCLEOTIDE SEQUENCE [LARGE SCALE GENOMIC DNA]</scope>
    <source>
        <strain evidence="1">Wonlab-2016</strain>
    </source>
</reference>
<organism evidence="1 2">
    <name type="scientific">Batillaria attramentaria</name>
    <dbReference type="NCBI Taxonomy" id="370345"/>
    <lineage>
        <taxon>Eukaryota</taxon>
        <taxon>Metazoa</taxon>
        <taxon>Spiralia</taxon>
        <taxon>Lophotrochozoa</taxon>
        <taxon>Mollusca</taxon>
        <taxon>Gastropoda</taxon>
        <taxon>Caenogastropoda</taxon>
        <taxon>Sorbeoconcha</taxon>
        <taxon>Cerithioidea</taxon>
        <taxon>Batillariidae</taxon>
        <taxon>Batillaria</taxon>
    </lineage>
</organism>
<proteinExistence type="predicted"/>
<dbReference type="Proteomes" id="UP001519460">
    <property type="component" value="Unassembled WGS sequence"/>
</dbReference>
<sequence length="81" mass="9192">QFFSVEGAFRLCQSVPSYQVFVMSFFVPHDSVSTDILVVYLELVFLGFSAAHRQCRCSVVSLSRPLFGAPFLQYIMCWATL</sequence>
<protein>
    <submittedName>
        <fullName evidence="1">Uncharacterized protein</fullName>
    </submittedName>
</protein>
<accession>A0ABD0LIP3</accession>
<dbReference type="AlphaFoldDB" id="A0ABD0LIP3"/>
<feature type="non-terminal residue" evidence="1">
    <location>
        <position position="1"/>
    </location>
</feature>
<evidence type="ECO:0000313" key="2">
    <source>
        <dbReference type="Proteomes" id="UP001519460"/>
    </source>
</evidence>